<dbReference type="PIRSF" id="PIRSF000089">
    <property type="entry name" value="Electra_flavoP_a"/>
    <property type="match status" value="1"/>
</dbReference>
<gene>
    <name evidence="4" type="ORF">RUMHYD_02350</name>
</gene>
<dbReference type="PANTHER" id="PTHR43153:SF1">
    <property type="entry name" value="ELECTRON TRANSFER FLAVOPROTEIN SUBUNIT ALPHA, MITOCHONDRIAL"/>
    <property type="match status" value="1"/>
</dbReference>
<dbReference type="Gene3D" id="3.40.50.1220">
    <property type="entry name" value="TPP-binding domain"/>
    <property type="match status" value="1"/>
</dbReference>
<dbReference type="Proteomes" id="UP000003100">
    <property type="component" value="Unassembled WGS sequence"/>
</dbReference>
<feature type="binding site" evidence="2">
    <location>
        <begin position="261"/>
        <end position="265"/>
    </location>
    <ligand>
        <name>FAD</name>
        <dbReference type="ChEBI" id="CHEBI:57692"/>
    </ligand>
</feature>
<evidence type="ECO:0000256" key="1">
    <source>
        <dbReference type="ARBA" id="ARBA00005817"/>
    </source>
</evidence>
<dbReference type="PATRIC" id="fig|476272.21.peg.1785"/>
<dbReference type="InterPro" id="IPR014729">
    <property type="entry name" value="Rossmann-like_a/b/a_fold"/>
</dbReference>
<dbReference type="EMBL" id="ACBZ01000125">
    <property type="protein sequence ID" value="EEG48754.1"/>
    <property type="molecule type" value="Genomic_DNA"/>
</dbReference>
<keyword evidence="2" id="KW-0274">FAD</keyword>
<dbReference type="GeneID" id="86820780"/>
<dbReference type="Pfam" id="PF01012">
    <property type="entry name" value="ETF"/>
    <property type="match status" value="1"/>
</dbReference>
<dbReference type="RefSeq" id="WP_005949634.1">
    <property type="nucleotide sequence ID" value="NZ_CP136423.1"/>
</dbReference>
<feature type="domain" description="Electron transfer flavoprotein alpha/beta-subunit N-terminal" evidence="3">
    <location>
        <begin position="5"/>
        <end position="198"/>
    </location>
</feature>
<evidence type="ECO:0000259" key="3">
    <source>
        <dbReference type="SMART" id="SM00893"/>
    </source>
</evidence>
<evidence type="ECO:0000313" key="4">
    <source>
        <dbReference type="EMBL" id="EEG48754.1"/>
    </source>
</evidence>
<dbReference type="SUPFAM" id="SSF52402">
    <property type="entry name" value="Adenine nucleotide alpha hydrolases-like"/>
    <property type="match status" value="1"/>
</dbReference>
<dbReference type="InterPro" id="IPR029035">
    <property type="entry name" value="DHS-like_NAD/FAD-binding_dom"/>
</dbReference>
<feature type="binding site" evidence="2">
    <location>
        <position position="299"/>
    </location>
    <ligand>
        <name>FAD</name>
        <dbReference type="ChEBI" id="CHEBI:57692"/>
    </ligand>
</feature>
<dbReference type="Gene3D" id="3.40.50.620">
    <property type="entry name" value="HUPs"/>
    <property type="match status" value="1"/>
</dbReference>
<feature type="binding site" evidence="2">
    <location>
        <begin position="247"/>
        <end position="248"/>
    </location>
    <ligand>
        <name>FAD</name>
        <dbReference type="ChEBI" id="CHEBI:57692"/>
    </ligand>
</feature>
<dbReference type="InterPro" id="IPR001308">
    <property type="entry name" value="ETF_a/FixB"/>
</dbReference>
<feature type="binding site" evidence="2">
    <location>
        <begin position="278"/>
        <end position="285"/>
    </location>
    <ligand>
        <name>FAD</name>
        <dbReference type="ChEBI" id="CHEBI:57692"/>
    </ligand>
</feature>
<dbReference type="InterPro" id="IPR014731">
    <property type="entry name" value="ETF_asu_C"/>
</dbReference>
<dbReference type="AlphaFoldDB" id="C0CNB2"/>
<reference evidence="4 5" key="2">
    <citation type="submission" date="2009-02" db="EMBL/GenBank/DDBJ databases">
        <title>Draft genome sequence of Blautia hydrogenotrophica DSM 10507 (Ruminococcus hydrogenotrophicus DSM 10507).</title>
        <authorList>
            <person name="Sudarsanam P."/>
            <person name="Ley R."/>
            <person name="Guruge J."/>
            <person name="Turnbaugh P.J."/>
            <person name="Mahowald M."/>
            <person name="Liep D."/>
            <person name="Gordon J."/>
        </authorList>
    </citation>
    <scope>NUCLEOTIDE SEQUENCE [LARGE SCALE GENOMIC DNA]</scope>
    <source>
        <strain evidence="5">DSM 10507 / JCM 14656 / S5a33</strain>
    </source>
</reference>
<dbReference type="Pfam" id="PF00766">
    <property type="entry name" value="ETF_alpha"/>
    <property type="match status" value="1"/>
</dbReference>
<comment type="similarity">
    <text evidence="1">Belongs to the ETF alpha-subunit/FixB family.</text>
</comment>
<comment type="cofactor">
    <cofactor evidence="2">
        <name>FAD</name>
        <dbReference type="ChEBI" id="CHEBI:57692"/>
    </cofactor>
    <text evidence="2">Binds 1 FAD per dimer.</text>
</comment>
<dbReference type="SMART" id="SM00893">
    <property type="entry name" value="ETF"/>
    <property type="match status" value="1"/>
</dbReference>
<dbReference type="HOGENOM" id="CLU_034178_1_1_9"/>
<evidence type="ECO:0000313" key="5">
    <source>
        <dbReference type="Proteomes" id="UP000003100"/>
    </source>
</evidence>
<dbReference type="InterPro" id="IPR014730">
    <property type="entry name" value="ETF_a/b_N"/>
</dbReference>
<dbReference type="SUPFAM" id="SSF52467">
    <property type="entry name" value="DHS-like NAD/FAD-binding domain"/>
    <property type="match status" value="1"/>
</dbReference>
<protein>
    <recommendedName>
        <fullName evidence="3">Electron transfer flavoprotein alpha/beta-subunit N-terminal domain-containing protein</fullName>
    </recommendedName>
</protein>
<comment type="caution">
    <text evidence="4">The sequence shown here is derived from an EMBL/GenBank/DDBJ whole genome shotgun (WGS) entry which is preliminary data.</text>
</comment>
<evidence type="ECO:0000256" key="2">
    <source>
        <dbReference type="PIRSR" id="PIRSR000089-1"/>
    </source>
</evidence>
<dbReference type="GO" id="GO:0009055">
    <property type="term" value="F:electron transfer activity"/>
    <property type="evidence" value="ECO:0007669"/>
    <property type="project" value="InterPro"/>
</dbReference>
<accession>C0CNB2</accession>
<sequence length="334" mass="36653">MASGICVFAEHWNQELSPAFFELITAAWELKEKTQEPIQVLLAAAQPETLMTQMKGLPIDAIYAVKLPREICFQEERLARVYSEMLKEISPSVLLVPASDQGRSIFPRVAYRLGAGMTADCTELEIRKREDGSHGLRQIKPSFEANVKVCIECKTGIYPQIATLREGVCEAWQLDGKERDIPVIWMDGSLEEEVLVELLEVLPPAAEAGSLQAADVVVVGGRGALEKDNFQLLRKLAGQLGAAVGGTRPVMDMGEVPFENQIGQTGCTIRPKICLSFGVSGAVQHTEGIKNTALYIAVNTAEDAPIFQVADYAVNADMRPILEELLTLLKERQD</sequence>
<dbReference type="eggNOG" id="COG2025">
    <property type="taxonomic scope" value="Bacteria"/>
</dbReference>
<dbReference type="GO" id="GO:0033539">
    <property type="term" value="P:fatty acid beta-oxidation using acyl-CoA dehydrogenase"/>
    <property type="evidence" value="ECO:0007669"/>
    <property type="project" value="TreeGrafter"/>
</dbReference>
<dbReference type="PANTHER" id="PTHR43153">
    <property type="entry name" value="ELECTRON TRANSFER FLAVOPROTEIN ALPHA"/>
    <property type="match status" value="1"/>
</dbReference>
<keyword evidence="5" id="KW-1185">Reference proteome</keyword>
<proteinExistence type="inferred from homology"/>
<keyword evidence="2" id="KW-0285">Flavoprotein</keyword>
<reference evidence="4 5" key="1">
    <citation type="submission" date="2009-01" db="EMBL/GenBank/DDBJ databases">
        <authorList>
            <person name="Fulton L."/>
            <person name="Clifton S."/>
            <person name="Fulton B."/>
            <person name="Xu J."/>
            <person name="Minx P."/>
            <person name="Pepin K.H."/>
            <person name="Johnson M."/>
            <person name="Bhonagiri V."/>
            <person name="Nash W.E."/>
            <person name="Mardis E.R."/>
            <person name="Wilson R.K."/>
        </authorList>
    </citation>
    <scope>NUCLEOTIDE SEQUENCE [LARGE SCALE GENOMIC DNA]</scope>
    <source>
        <strain evidence="5">DSM 10507 / JCM 14656 / S5a33</strain>
    </source>
</reference>
<organism evidence="4 5">
    <name type="scientific">Blautia hydrogenotrophica (strain DSM 10507 / JCM 14656 / S5a33)</name>
    <name type="common">Ruminococcus hydrogenotrophicus</name>
    <dbReference type="NCBI Taxonomy" id="476272"/>
    <lineage>
        <taxon>Bacteria</taxon>
        <taxon>Bacillati</taxon>
        <taxon>Bacillota</taxon>
        <taxon>Clostridia</taxon>
        <taxon>Lachnospirales</taxon>
        <taxon>Lachnospiraceae</taxon>
        <taxon>Blautia</taxon>
    </lineage>
</organism>
<feature type="binding site" evidence="2">
    <location>
        <position position="222"/>
    </location>
    <ligand>
        <name>FAD</name>
        <dbReference type="ChEBI" id="CHEBI:57692"/>
    </ligand>
</feature>
<dbReference type="GO" id="GO:0050660">
    <property type="term" value="F:flavin adenine dinucleotide binding"/>
    <property type="evidence" value="ECO:0007669"/>
    <property type="project" value="InterPro"/>
</dbReference>
<name>C0CNB2_BLAHS</name>